<accession>A0A8J5TMB8</accession>
<evidence type="ECO:0000313" key="3">
    <source>
        <dbReference type="Proteomes" id="UP000729402"/>
    </source>
</evidence>
<evidence type="ECO:0000313" key="2">
    <source>
        <dbReference type="EMBL" id="KAG8084111.1"/>
    </source>
</evidence>
<feature type="compositionally biased region" description="Low complexity" evidence="1">
    <location>
        <begin position="10"/>
        <end position="23"/>
    </location>
</feature>
<proteinExistence type="predicted"/>
<evidence type="ECO:0000256" key="1">
    <source>
        <dbReference type="SAM" id="MobiDB-lite"/>
    </source>
</evidence>
<comment type="caution">
    <text evidence="2">The sequence shown here is derived from an EMBL/GenBank/DDBJ whole genome shotgun (WGS) entry which is preliminary data.</text>
</comment>
<sequence length="76" mass="8416">MPCDLTPEGSPRSTTTPTSPPRSAETAAQWWTSDINHILGRPASPSRIRHAAASATWSTQRRKKKYVFTINDDCFG</sequence>
<dbReference type="AlphaFoldDB" id="A0A8J5TMB8"/>
<dbReference type="EMBL" id="JAAALK010000082">
    <property type="protein sequence ID" value="KAG8084111.1"/>
    <property type="molecule type" value="Genomic_DNA"/>
</dbReference>
<gene>
    <name evidence="2" type="ORF">GUJ93_ZPchr0010g8397</name>
</gene>
<dbReference type="Proteomes" id="UP000729402">
    <property type="component" value="Unassembled WGS sequence"/>
</dbReference>
<organism evidence="2 3">
    <name type="scientific">Zizania palustris</name>
    <name type="common">Northern wild rice</name>
    <dbReference type="NCBI Taxonomy" id="103762"/>
    <lineage>
        <taxon>Eukaryota</taxon>
        <taxon>Viridiplantae</taxon>
        <taxon>Streptophyta</taxon>
        <taxon>Embryophyta</taxon>
        <taxon>Tracheophyta</taxon>
        <taxon>Spermatophyta</taxon>
        <taxon>Magnoliopsida</taxon>
        <taxon>Liliopsida</taxon>
        <taxon>Poales</taxon>
        <taxon>Poaceae</taxon>
        <taxon>BOP clade</taxon>
        <taxon>Oryzoideae</taxon>
        <taxon>Oryzeae</taxon>
        <taxon>Zizaniinae</taxon>
        <taxon>Zizania</taxon>
    </lineage>
</organism>
<feature type="region of interest" description="Disordered" evidence="1">
    <location>
        <begin position="1"/>
        <end position="26"/>
    </location>
</feature>
<name>A0A8J5TMB8_ZIZPA</name>
<keyword evidence="3" id="KW-1185">Reference proteome</keyword>
<protein>
    <submittedName>
        <fullName evidence="2">Uncharacterized protein</fullName>
    </submittedName>
</protein>
<reference evidence="2" key="1">
    <citation type="journal article" date="2021" name="bioRxiv">
        <title>Whole Genome Assembly and Annotation of Northern Wild Rice, Zizania palustris L., Supports a Whole Genome Duplication in the Zizania Genus.</title>
        <authorList>
            <person name="Haas M."/>
            <person name="Kono T."/>
            <person name="Macchietto M."/>
            <person name="Millas R."/>
            <person name="McGilp L."/>
            <person name="Shao M."/>
            <person name="Duquette J."/>
            <person name="Hirsch C.N."/>
            <person name="Kimball J."/>
        </authorList>
    </citation>
    <scope>NUCLEOTIDE SEQUENCE</scope>
    <source>
        <tissue evidence="2">Fresh leaf tissue</tissue>
    </source>
</reference>
<reference evidence="2" key="2">
    <citation type="submission" date="2021-02" db="EMBL/GenBank/DDBJ databases">
        <authorList>
            <person name="Kimball J.A."/>
            <person name="Haas M.W."/>
            <person name="Macchietto M."/>
            <person name="Kono T."/>
            <person name="Duquette J."/>
            <person name="Shao M."/>
        </authorList>
    </citation>
    <scope>NUCLEOTIDE SEQUENCE</scope>
    <source>
        <tissue evidence="2">Fresh leaf tissue</tissue>
    </source>
</reference>